<dbReference type="SUPFAM" id="SSF56037">
    <property type="entry name" value="PheT/TilS domain"/>
    <property type="match status" value="1"/>
</dbReference>
<accession>A0A9D2TN28</accession>
<comment type="caution">
    <text evidence="11">The sequence shown here is derived from an EMBL/GenBank/DDBJ whole genome shotgun (WGS) entry which is preliminary data.</text>
</comment>
<keyword evidence="6 8" id="KW-0067">ATP-binding</keyword>
<keyword evidence="9" id="KW-0472">Membrane</keyword>
<reference evidence="11" key="1">
    <citation type="journal article" date="2021" name="PeerJ">
        <title>Extensive microbial diversity within the chicken gut microbiome revealed by metagenomics and culture.</title>
        <authorList>
            <person name="Gilroy R."/>
            <person name="Ravi A."/>
            <person name="Getino M."/>
            <person name="Pursley I."/>
            <person name="Horton D.L."/>
            <person name="Alikhan N.F."/>
            <person name="Baker D."/>
            <person name="Gharbi K."/>
            <person name="Hall N."/>
            <person name="Watson M."/>
            <person name="Adriaenssens E.M."/>
            <person name="Foster-Nyarko E."/>
            <person name="Jarju S."/>
            <person name="Secka A."/>
            <person name="Antonio M."/>
            <person name="Oren A."/>
            <person name="Chaudhuri R.R."/>
            <person name="La Ragione R."/>
            <person name="Hildebrand F."/>
            <person name="Pallen M.J."/>
        </authorList>
    </citation>
    <scope>NUCLEOTIDE SEQUENCE</scope>
    <source>
        <strain evidence="11">CHK196-7946</strain>
    </source>
</reference>
<dbReference type="SMART" id="SM00977">
    <property type="entry name" value="TilS_C"/>
    <property type="match status" value="1"/>
</dbReference>
<dbReference type="GO" id="GO:0032267">
    <property type="term" value="F:tRNA(Ile)-lysidine synthase activity"/>
    <property type="evidence" value="ECO:0007669"/>
    <property type="project" value="UniProtKB-EC"/>
</dbReference>
<evidence type="ECO:0000313" key="11">
    <source>
        <dbReference type="EMBL" id="HJC74517.1"/>
    </source>
</evidence>
<dbReference type="InterPro" id="IPR012796">
    <property type="entry name" value="Lysidine-tRNA-synth_C"/>
</dbReference>
<evidence type="ECO:0000256" key="3">
    <source>
        <dbReference type="ARBA" id="ARBA00022598"/>
    </source>
</evidence>
<evidence type="ECO:0000313" key="12">
    <source>
        <dbReference type="Proteomes" id="UP000823902"/>
    </source>
</evidence>
<sequence length="524" mass="59328">MMKNIIEQTELFIRKHGMIKEGDTVIAGVSGGADSVCLLFVLWALQKKLGFEIKACHVNHGIRGEAADADEAYVKELCGHLRVPCRFFHENVEWIAKKRKQSPEEAGRMVRREAFETMCREDGGTKIATAHHRDDNAETVLLNIARGTGLKGLCGIRPVYGRWIRPLLGLDRGQIEDFLAAQGITWCTDATNEEDAYTRNRIRHNILPALKDQVNEGVVRHLEELSVQAQEMWEYLEKGTEAAWERCVEIPEQEEQKEKSRTPEHVRGRGDCVHGGGDCTHGSGDGMRGRYESVHIDGARLKEEMPAVQKMLVKECLVSVRGSEKDIGAVHLHAVMELFDRQCGRTLDLPGNVTAERTYRGVVIGRKPEQRHTAAPEDEIRLNIPGITVLPDGSREVRCRFVDISEAGKAKEIPQKSYTKWIDYDIIKYGLSVRTRQSGDYLEVDGRGSRQKLKAWFINEKIPRRLRDEMILVADGHHIVWIPGWRMSRGCQISNRTEKILEIKITEDKRDVRDDQSAGSGRKG</sequence>
<dbReference type="NCBIfam" id="TIGR02433">
    <property type="entry name" value="lysidine_TilS_C"/>
    <property type="match status" value="1"/>
</dbReference>
<evidence type="ECO:0000256" key="5">
    <source>
        <dbReference type="ARBA" id="ARBA00022741"/>
    </source>
</evidence>
<comment type="domain">
    <text evidence="8">The N-terminal region contains the highly conserved SGGXDS motif, predicted to be a P-loop motif involved in ATP binding.</text>
</comment>
<evidence type="ECO:0000256" key="8">
    <source>
        <dbReference type="HAMAP-Rule" id="MF_01161"/>
    </source>
</evidence>
<dbReference type="PANTHER" id="PTHR43033:SF1">
    <property type="entry name" value="TRNA(ILE)-LYSIDINE SYNTHASE-RELATED"/>
    <property type="match status" value="1"/>
</dbReference>
<keyword evidence="9" id="KW-0812">Transmembrane</keyword>
<evidence type="ECO:0000256" key="4">
    <source>
        <dbReference type="ARBA" id="ARBA00022694"/>
    </source>
</evidence>
<dbReference type="Pfam" id="PF11734">
    <property type="entry name" value="TilS_C"/>
    <property type="match status" value="1"/>
</dbReference>
<keyword evidence="4 8" id="KW-0819">tRNA processing</keyword>
<gene>
    <name evidence="8 11" type="primary">tilS</name>
    <name evidence="11" type="ORF">H9697_06170</name>
</gene>
<dbReference type="EC" id="6.3.4.19" evidence="8"/>
<evidence type="ECO:0000256" key="9">
    <source>
        <dbReference type="SAM" id="Phobius"/>
    </source>
</evidence>
<dbReference type="AlphaFoldDB" id="A0A9D2TN28"/>
<protein>
    <recommendedName>
        <fullName evidence="8">tRNA(Ile)-lysidine synthase</fullName>
        <ecNumber evidence="8">6.3.4.19</ecNumber>
    </recommendedName>
    <alternativeName>
        <fullName evidence="8">tRNA(Ile)-2-lysyl-cytidine synthase</fullName>
    </alternativeName>
    <alternativeName>
        <fullName evidence="8">tRNA(Ile)-lysidine synthetase</fullName>
    </alternativeName>
</protein>
<dbReference type="NCBIfam" id="TIGR02432">
    <property type="entry name" value="lysidine_TilS_N"/>
    <property type="match status" value="1"/>
</dbReference>
<dbReference type="GO" id="GO:0006400">
    <property type="term" value="P:tRNA modification"/>
    <property type="evidence" value="ECO:0007669"/>
    <property type="project" value="UniProtKB-UniRule"/>
</dbReference>
<dbReference type="GO" id="GO:0005524">
    <property type="term" value="F:ATP binding"/>
    <property type="evidence" value="ECO:0007669"/>
    <property type="project" value="UniProtKB-UniRule"/>
</dbReference>
<dbReference type="CDD" id="cd01992">
    <property type="entry name" value="TilS_N"/>
    <property type="match status" value="1"/>
</dbReference>
<reference evidence="11" key="2">
    <citation type="submission" date="2021-04" db="EMBL/GenBank/DDBJ databases">
        <authorList>
            <person name="Gilroy R."/>
        </authorList>
    </citation>
    <scope>NUCLEOTIDE SEQUENCE</scope>
    <source>
        <strain evidence="11">CHK196-7946</strain>
    </source>
</reference>
<dbReference type="InterPro" id="IPR014729">
    <property type="entry name" value="Rossmann-like_a/b/a_fold"/>
</dbReference>
<dbReference type="PANTHER" id="PTHR43033">
    <property type="entry name" value="TRNA(ILE)-LYSIDINE SYNTHASE-RELATED"/>
    <property type="match status" value="1"/>
</dbReference>
<dbReference type="Proteomes" id="UP000823902">
    <property type="component" value="Unassembled WGS sequence"/>
</dbReference>
<name>A0A9D2TN28_9FIRM</name>
<dbReference type="EMBL" id="DWVY01000030">
    <property type="protein sequence ID" value="HJC74517.1"/>
    <property type="molecule type" value="Genomic_DNA"/>
</dbReference>
<evidence type="ECO:0000256" key="6">
    <source>
        <dbReference type="ARBA" id="ARBA00022840"/>
    </source>
</evidence>
<evidence type="ECO:0000256" key="1">
    <source>
        <dbReference type="ARBA" id="ARBA00004496"/>
    </source>
</evidence>
<comment type="catalytic activity">
    <reaction evidence="7 8">
        <text>cytidine(34) in tRNA(Ile2) + L-lysine + ATP = lysidine(34) in tRNA(Ile2) + AMP + diphosphate + H(+)</text>
        <dbReference type="Rhea" id="RHEA:43744"/>
        <dbReference type="Rhea" id="RHEA-COMP:10625"/>
        <dbReference type="Rhea" id="RHEA-COMP:10670"/>
        <dbReference type="ChEBI" id="CHEBI:15378"/>
        <dbReference type="ChEBI" id="CHEBI:30616"/>
        <dbReference type="ChEBI" id="CHEBI:32551"/>
        <dbReference type="ChEBI" id="CHEBI:33019"/>
        <dbReference type="ChEBI" id="CHEBI:82748"/>
        <dbReference type="ChEBI" id="CHEBI:83665"/>
        <dbReference type="ChEBI" id="CHEBI:456215"/>
        <dbReference type="EC" id="6.3.4.19"/>
    </reaction>
</comment>
<dbReference type="Pfam" id="PF01171">
    <property type="entry name" value="ATP_bind_3"/>
    <property type="match status" value="1"/>
</dbReference>
<feature type="binding site" evidence="8">
    <location>
        <begin position="30"/>
        <end position="35"/>
    </location>
    <ligand>
        <name>ATP</name>
        <dbReference type="ChEBI" id="CHEBI:30616"/>
    </ligand>
</feature>
<comment type="function">
    <text evidence="8">Ligates lysine onto the cytidine present at position 34 of the AUA codon-specific tRNA(Ile) that contains the anticodon CAU, in an ATP-dependent manner. Cytidine is converted to lysidine, thus changing the amino acid specificity of the tRNA from methionine to isoleucine.</text>
</comment>
<dbReference type="GO" id="GO:0005737">
    <property type="term" value="C:cytoplasm"/>
    <property type="evidence" value="ECO:0007669"/>
    <property type="project" value="UniProtKB-SubCell"/>
</dbReference>
<keyword evidence="9" id="KW-1133">Transmembrane helix</keyword>
<comment type="similarity">
    <text evidence="8">Belongs to the tRNA(Ile)-lysidine synthase family.</text>
</comment>
<keyword evidence="3 8" id="KW-0436">Ligase</keyword>
<dbReference type="Gene3D" id="3.40.50.620">
    <property type="entry name" value="HUPs"/>
    <property type="match status" value="1"/>
</dbReference>
<dbReference type="InterPro" id="IPR012795">
    <property type="entry name" value="tRNA_Ile_lys_synt_N"/>
</dbReference>
<evidence type="ECO:0000256" key="7">
    <source>
        <dbReference type="ARBA" id="ARBA00048539"/>
    </source>
</evidence>
<keyword evidence="2 8" id="KW-0963">Cytoplasm</keyword>
<evidence type="ECO:0000256" key="2">
    <source>
        <dbReference type="ARBA" id="ARBA00022490"/>
    </source>
</evidence>
<dbReference type="InterPro" id="IPR012094">
    <property type="entry name" value="tRNA_Ile_lys_synt"/>
</dbReference>
<dbReference type="InterPro" id="IPR011063">
    <property type="entry name" value="TilS/TtcA_N"/>
</dbReference>
<proteinExistence type="inferred from homology"/>
<dbReference type="SUPFAM" id="SSF52402">
    <property type="entry name" value="Adenine nucleotide alpha hydrolases-like"/>
    <property type="match status" value="1"/>
</dbReference>
<comment type="subcellular location">
    <subcellularLocation>
        <location evidence="1 8">Cytoplasm</location>
    </subcellularLocation>
</comment>
<dbReference type="SUPFAM" id="SSF82829">
    <property type="entry name" value="MesJ substrate recognition domain-like"/>
    <property type="match status" value="1"/>
</dbReference>
<dbReference type="HAMAP" id="MF_01161">
    <property type="entry name" value="tRNA_Ile_lys_synt"/>
    <property type="match status" value="1"/>
</dbReference>
<feature type="transmembrane region" description="Helical" evidence="9">
    <location>
        <begin position="24"/>
        <end position="45"/>
    </location>
</feature>
<feature type="domain" description="Lysidine-tRNA(Ile) synthetase C-terminal" evidence="10">
    <location>
        <begin position="431"/>
        <end position="503"/>
    </location>
</feature>
<keyword evidence="5 8" id="KW-0547">Nucleotide-binding</keyword>
<evidence type="ECO:0000259" key="10">
    <source>
        <dbReference type="SMART" id="SM00977"/>
    </source>
</evidence>
<organism evidence="11 12">
    <name type="scientific">Candidatus Mediterraneibacter faecavium</name>
    <dbReference type="NCBI Taxonomy" id="2838668"/>
    <lineage>
        <taxon>Bacteria</taxon>
        <taxon>Bacillati</taxon>
        <taxon>Bacillota</taxon>
        <taxon>Clostridia</taxon>
        <taxon>Lachnospirales</taxon>
        <taxon>Lachnospiraceae</taxon>
        <taxon>Mediterraneibacter</taxon>
    </lineage>
</organism>